<proteinExistence type="predicted"/>
<feature type="region of interest" description="Disordered" evidence="1">
    <location>
        <begin position="1"/>
        <end position="22"/>
    </location>
</feature>
<dbReference type="Pfam" id="PF02992">
    <property type="entry name" value="Transposase_21"/>
    <property type="match status" value="1"/>
</dbReference>
<evidence type="ECO:0000313" key="2">
    <source>
        <dbReference type="EMBL" id="KAK6796280.1"/>
    </source>
</evidence>
<dbReference type="Proteomes" id="UP001371456">
    <property type="component" value="Unassembled WGS sequence"/>
</dbReference>
<dbReference type="InterPro" id="IPR004242">
    <property type="entry name" value="Transposase_21"/>
</dbReference>
<reference evidence="2 3" key="1">
    <citation type="submission" date="2024-02" db="EMBL/GenBank/DDBJ databases">
        <title>de novo genome assembly of Solanum bulbocastanum strain 11H21.</title>
        <authorList>
            <person name="Hosaka A.J."/>
        </authorList>
    </citation>
    <scope>NUCLEOTIDE SEQUENCE [LARGE SCALE GENOMIC DNA]</scope>
    <source>
        <tissue evidence="2">Young leaves</tissue>
    </source>
</reference>
<protein>
    <submittedName>
        <fullName evidence="2">Uncharacterized protein</fullName>
    </submittedName>
</protein>
<keyword evidence="3" id="KW-1185">Reference proteome</keyword>
<accession>A0AAN8TYB2</accession>
<evidence type="ECO:0000256" key="1">
    <source>
        <dbReference type="SAM" id="MobiDB-lite"/>
    </source>
</evidence>
<comment type="caution">
    <text evidence="2">The sequence shown here is derived from an EMBL/GenBank/DDBJ whole genome shotgun (WGS) entry which is preliminary data.</text>
</comment>
<gene>
    <name evidence="2" type="ORF">RDI58_003981</name>
</gene>
<name>A0AAN8TYB2_SOLBU</name>
<organism evidence="2 3">
    <name type="scientific">Solanum bulbocastanum</name>
    <name type="common">Wild potato</name>
    <dbReference type="NCBI Taxonomy" id="147425"/>
    <lineage>
        <taxon>Eukaryota</taxon>
        <taxon>Viridiplantae</taxon>
        <taxon>Streptophyta</taxon>
        <taxon>Embryophyta</taxon>
        <taxon>Tracheophyta</taxon>
        <taxon>Spermatophyta</taxon>
        <taxon>Magnoliopsida</taxon>
        <taxon>eudicotyledons</taxon>
        <taxon>Gunneridae</taxon>
        <taxon>Pentapetalae</taxon>
        <taxon>asterids</taxon>
        <taxon>lamiids</taxon>
        <taxon>Solanales</taxon>
        <taxon>Solanaceae</taxon>
        <taxon>Solanoideae</taxon>
        <taxon>Solaneae</taxon>
        <taxon>Solanum</taxon>
    </lineage>
</organism>
<sequence length="90" mass="10479">MSVAMRWHATGRPNEGNLRHPTDEEAWKDFDSLHPSFSNHPRNVKFVLSNDGFNPFRTMSISHETWTIMLTNYNLCHYGFASSQSTWCCQ</sequence>
<evidence type="ECO:0000313" key="3">
    <source>
        <dbReference type="Proteomes" id="UP001371456"/>
    </source>
</evidence>
<dbReference type="EMBL" id="JBANQN010000002">
    <property type="protein sequence ID" value="KAK6796280.1"/>
    <property type="molecule type" value="Genomic_DNA"/>
</dbReference>
<dbReference type="AlphaFoldDB" id="A0AAN8TYB2"/>